<dbReference type="EMBL" id="OX465083">
    <property type="protein sequence ID" value="CAI9295024.1"/>
    <property type="molecule type" value="Genomic_DNA"/>
</dbReference>
<dbReference type="Proteomes" id="UP001177003">
    <property type="component" value="Chromosome 7"/>
</dbReference>
<dbReference type="AlphaFoldDB" id="A0AA35ZMQ9"/>
<protein>
    <submittedName>
        <fullName evidence="1">Uncharacterized protein</fullName>
    </submittedName>
</protein>
<evidence type="ECO:0000313" key="1">
    <source>
        <dbReference type="EMBL" id="CAI9295024.1"/>
    </source>
</evidence>
<name>A0AA35ZMQ9_LACSI</name>
<accession>A0AA35ZMQ9</accession>
<reference evidence="1" key="1">
    <citation type="submission" date="2023-04" db="EMBL/GenBank/DDBJ databases">
        <authorList>
            <person name="Vijverberg K."/>
            <person name="Xiong W."/>
            <person name="Schranz E."/>
        </authorList>
    </citation>
    <scope>NUCLEOTIDE SEQUENCE</scope>
</reference>
<evidence type="ECO:0000313" key="2">
    <source>
        <dbReference type="Proteomes" id="UP001177003"/>
    </source>
</evidence>
<proteinExistence type="predicted"/>
<sequence>MNLPSLLVLQSVGPEEEGTHRTAPWSVTPLLMTSQPSPEINTLPFSRLPANIRVSLRLRLYIPYPIVGDGDELQPITIFVFLPRSVLVDQPQTITPSFPLSVRINFPSRSKEDEAPPPPPFLYINDIMKTIIQSDT</sequence>
<gene>
    <name evidence="1" type="ORF">LSALG_LOCUS33983</name>
</gene>
<keyword evidence="2" id="KW-1185">Reference proteome</keyword>
<organism evidence="1 2">
    <name type="scientific">Lactuca saligna</name>
    <name type="common">Willowleaf lettuce</name>
    <dbReference type="NCBI Taxonomy" id="75948"/>
    <lineage>
        <taxon>Eukaryota</taxon>
        <taxon>Viridiplantae</taxon>
        <taxon>Streptophyta</taxon>
        <taxon>Embryophyta</taxon>
        <taxon>Tracheophyta</taxon>
        <taxon>Spermatophyta</taxon>
        <taxon>Magnoliopsida</taxon>
        <taxon>eudicotyledons</taxon>
        <taxon>Gunneridae</taxon>
        <taxon>Pentapetalae</taxon>
        <taxon>asterids</taxon>
        <taxon>campanulids</taxon>
        <taxon>Asterales</taxon>
        <taxon>Asteraceae</taxon>
        <taxon>Cichorioideae</taxon>
        <taxon>Cichorieae</taxon>
        <taxon>Lactucinae</taxon>
        <taxon>Lactuca</taxon>
    </lineage>
</organism>